<evidence type="ECO:0000256" key="1">
    <source>
        <dbReference type="ARBA" id="ARBA00006926"/>
    </source>
</evidence>
<dbReference type="GO" id="GO:0034599">
    <property type="term" value="P:cellular response to oxidative stress"/>
    <property type="evidence" value="ECO:0007669"/>
    <property type="project" value="TreeGrafter"/>
</dbReference>
<evidence type="ECO:0000256" key="3">
    <source>
        <dbReference type="ARBA" id="ARBA00023002"/>
    </source>
</evidence>
<dbReference type="PIRSF" id="PIRSF000303">
    <property type="entry name" value="Glutathion_perox"/>
    <property type="match status" value="1"/>
</dbReference>
<organism evidence="5 6">
    <name type="scientific">Methanobrevibacter olleyae</name>
    <dbReference type="NCBI Taxonomy" id="294671"/>
    <lineage>
        <taxon>Archaea</taxon>
        <taxon>Methanobacteriati</taxon>
        <taxon>Methanobacteriota</taxon>
        <taxon>Methanomada group</taxon>
        <taxon>Methanobacteria</taxon>
        <taxon>Methanobacteriales</taxon>
        <taxon>Methanobacteriaceae</taxon>
        <taxon>Methanobrevibacter</taxon>
    </lineage>
</organism>
<evidence type="ECO:0000259" key="4">
    <source>
        <dbReference type="PROSITE" id="PS51352"/>
    </source>
</evidence>
<dbReference type="PROSITE" id="PS51355">
    <property type="entry name" value="GLUTATHIONE_PEROXID_3"/>
    <property type="match status" value="1"/>
</dbReference>
<dbReference type="PROSITE" id="PS51352">
    <property type="entry name" value="THIOREDOXIN_2"/>
    <property type="match status" value="1"/>
</dbReference>
<dbReference type="Gene3D" id="3.40.30.10">
    <property type="entry name" value="Glutaredoxin"/>
    <property type="match status" value="1"/>
</dbReference>
<dbReference type="InterPro" id="IPR000889">
    <property type="entry name" value="Glutathione_peroxidase"/>
</dbReference>
<dbReference type="PRINTS" id="PR01011">
    <property type="entry name" value="GLUTPROXDASE"/>
</dbReference>
<accession>A0A8T3VTS6</accession>
<keyword evidence="3" id="KW-0560">Oxidoreductase</keyword>
<dbReference type="FunFam" id="3.40.30.10:FF:000010">
    <property type="entry name" value="Glutathione peroxidase"/>
    <property type="match status" value="1"/>
</dbReference>
<comment type="similarity">
    <text evidence="1">Belongs to the glutathione peroxidase family.</text>
</comment>
<dbReference type="EMBL" id="SUTG01000093">
    <property type="protein sequence ID" value="MBE6513440.1"/>
    <property type="molecule type" value="Genomic_DNA"/>
</dbReference>
<keyword evidence="2 5" id="KW-0575">Peroxidase</keyword>
<dbReference type="PROSITE" id="PS00763">
    <property type="entry name" value="GLUTATHIONE_PEROXID_2"/>
    <property type="match status" value="1"/>
</dbReference>
<dbReference type="AlphaFoldDB" id="A0A8T3VTS6"/>
<dbReference type="Proteomes" id="UP000732619">
    <property type="component" value="Unassembled WGS sequence"/>
</dbReference>
<feature type="domain" description="Thioredoxin" evidence="4">
    <location>
        <begin position="1"/>
        <end position="181"/>
    </location>
</feature>
<dbReference type="SUPFAM" id="SSF52833">
    <property type="entry name" value="Thioredoxin-like"/>
    <property type="match status" value="1"/>
</dbReference>
<dbReference type="InterPro" id="IPR013766">
    <property type="entry name" value="Thioredoxin_domain"/>
</dbReference>
<sequence>MSIYDFNVKDTEGNDVSLSEYEGKVLLIVNSATECGFTPQYNELTEIYNEFKDDGFVILDFPCNQFGGQAPGTGEEIKHACRLNFLVEYPIFEKIDVNGENEDPLYTYLKSEKTFEGFDEDHELAAIIADVVSKIDSDYENNSDIKWNFTKFLVDREGNVVERFEPTKDLICVKKEIKELL</sequence>
<gene>
    <name evidence="5" type="ORF">E7Z75_09940</name>
</gene>
<comment type="caution">
    <text evidence="5">The sequence shown here is derived from an EMBL/GenBank/DDBJ whole genome shotgun (WGS) entry which is preliminary data.</text>
</comment>
<evidence type="ECO:0000256" key="2">
    <source>
        <dbReference type="ARBA" id="ARBA00022559"/>
    </source>
</evidence>
<dbReference type="InterPro" id="IPR029760">
    <property type="entry name" value="GPX_CS"/>
</dbReference>
<evidence type="ECO:0000313" key="5">
    <source>
        <dbReference type="EMBL" id="MBE6513440.1"/>
    </source>
</evidence>
<dbReference type="PANTHER" id="PTHR11592:SF78">
    <property type="entry name" value="GLUTATHIONE PEROXIDASE"/>
    <property type="match status" value="1"/>
</dbReference>
<dbReference type="CDD" id="cd00340">
    <property type="entry name" value="GSH_Peroxidase"/>
    <property type="match status" value="1"/>
</dbReference>
<dbReference type="Pfam" id="PF00255">
    <property type="entry name" value="GSHPx"/>
    <property type="match status" value="1"/>
</dbReference>
<proteinExistence type="inferred from homology"/>
<reference evidence="5" key="1">
    <citation type="submission" date="2019-04" db="EMBL/GenBank/DDBJ databases">
        <title>Evolution of Biomass-Degrading Anaerobic Consortia Revealed by Metagenomics.</title>
        <authorList>
            <person name="Peng X."/>
        </authorList>
    </citation>
    <scope>NUCLEOTIDE SEQUENCE</scope>
    <source>
        <strain evidence="5">SIG14</strain>
    </source>
</reference>
<evidence type="ECO:0000313" key="6">
    <source>
        <dbReference type="Proteomes" id="UP000732619"/>
    </source>
</evidence>
<dbReference type="InterPro" id="IPR036249">
    <property type="entry name" value="Thioredoxin-like_sf"/>
</dbReference>
<dbReference type="PANTHER" id="PTHR11592">
    <property type="entry name" value="GLUTATHIONE PEROXIDASE"/>
    <property type="match status" value="1"/>
</dbReference>
<dbReference type="GO" id="GO:0004601">
    <property type="term" value="F:peroxidase activity"/>
    <property type="evidence" value="ECO:0007669"/>
    <property type="project" value="UniProtKB-KW"/>
</dbReference>
<name>A0A8T3VTS6_METOL</name>
<protein>
    <submittedName>
        <fullName evidence="5">Glutathione peroxidase</fullName>
    </submittedName>
</protein>